<dbReference type="Pfam" id="PF00145">
    <property type="entry name" value="DNA_methylase"/>
    <property type="match status" value="1"/>
</dbReference>
<dbReference type="GO" id="GO:0009307">
    <property type="term" value="P:DNA restriction-modification system"/>
    <property type="evidence" value="ECO:0007669"/>
    <property type="project" value="UniProtKB-KW"/>
</dbReference>
<dbReference type="RefSeq" id="WP_056953293.1">
    <property type="nucleotide sequence ID" value="NZ_AZFK01000002.1"/>
</dbReference>
<dbReference type="PRINTS" id="PR00105">
    <property type="entry name" value="C5METTRFRASE"/>
</dbReference>
<dbReference type="PANTHER" id="PTHR46098:SF1">
    <property type="entry name" value="TRNA (CYTOSINE(38)-C(5))-METHYLTRANSFERASE"/>
    <property type="match status" value="1"/>
</dbReference>
<dbReference type="Gene3D" id="3.90.120.10">
    <property type="entry name" value="DNA Methylase, subunit A, domain 2"/>
    <property type="match status" value="1"/>
</dbReference>
<gene>
    <name evidence="8" type="ORF">FC43_GL001689</name>
</gene>
<dbReference type="PATRIC" id="fig|1423760.3.peg.1765"/>
<dbReference type="PROSITE" id="PS00095">
    <property type="entry name" value="C5_MTASE_2"/>
    <property type="match status" value="1"/>
</dbReference>
<reference evidence="8 9" key="1">
    <citation type="journal article" date="2015" name="Genome Announc.">
        <title>Expanding the biotechnology potential of lactobacilli through comparative genomics of 213 strains and associated genera.</title>
        <authorList>
            <person name="Sun Z."/>
            <person name="Harris H.M."/>
            <person name="McCann A."/>
            <person name="Guo C."/>
            <person name="Argimon S."/>
            <person name="Zhang W."/>
            <person name="Yang X."/>
            <person name="Jeffery I.B."/>
            <person name="Cooney J.C."/>
            <person name="Kagawa T.F."/>
            <person name="Liu W."/>
            <person name="Song Y."/>
            <person name="Salvetti E."/>
            <person name="Wrobel A."/>
            <person name="Rasinkangas P."/>
            <person name="Parkhill J."/>
            <person name="Rea M.C."/>
            <person name="O'Sullivan O."/>
            <person name="Ritari J."/>
            <person name="Douillard F.P."/>
            <person name="Paul Ross R."/>
            <person name="Yang R."/>
            <person name="Briner A.E."/>
            <person name="Felis G.E."/>
            <person name="de Vos W.M."/>
            <person name="Barrangou R."/>
            <person name="Klaenhammer T.R."/>
            <person name="Caufield P.W."/>
            <person name="Cui Y."/>
            <person name="Zhang H."/>
            <person name="O'Toole P.W."/>
        </authorList>
    </citation>
    <scope>NUCLEOTIDE SEQUENCE [LARGE SCALE GENOMIC DNA]</scope>
    <source>
        <strain evidence="8 9">DSM 15946</strain>
    </source>
</reference>
<dbReference type="InterPro" id="IPR018117">
    <property type="entry name" value="C5_DNA_meth_AS"/>
</dbReference>
<comment type="similarity">
    <text evidence="5 6">Belongs to the class I-like SAM-binding methyltransferase superfamily. C5-methyltransferase family.</text>
</comment>
<dbReference type="InterPro" id="IPR029063">
    <property type="entry name" value="SAM-dependent_MTases_sf"/>
</dbReference>
<evidence type="ECO:0000256" key="6">
    <source>
        <dbReference type="RuleBase" id="RU000416"/>
    </source>
</evidence>
<dbReference type="SUPFAM" id="SSF53335">
    <property type="entry name" value="S-adenosyl-L-methionine-dependent methyltransferases"/>
    <property type="match status" value="1"/>
</dbReference>
<evidence type="ECO:0000256" key="2">
    <source>
        <dbReference type="ARBA" id="ARBA00022679"/>
    </source>
</evidence>
<evidence type="ECO:0000313" key="8">
    <source>
        <dbReference type="EMBL" id="KRL92589.1"/>
    </source>
</evidence>
<comment type="caution">
    <text evidence="8">The sequence shown here is derived from an EMBL/GenBank/DDBJ whole genome shotgun (WGS) entry which is preliminary data.</text>
</comment>
<dbReference type="NCBIfam" id="TIGR00675">
    <property type="entry name" value="dcm"/>
    <property type="match status" value="1"/>
</dbReference>
<dbReference type="Gene3D" id="3.40.50.150">
    <property type="entry name" value="Vaccinia Virus protein VP39"/>
    <property type="match status" value="1"/>
</dbReference>
<evidence type="ECO:0000256" key="5">
    <source>
        <dbReference type="PROSITE-ProRule" id="PRU01016"/>
    </source>
</evidence>
<protein>
    <recommendedName>
        <fullName evidence="7">Cytosine-specific methyltransferase</fullName>
        <ecNumber evidence="7">2.1.1.37</ecNumber>
    </recommendedName>
</protein>
<name>A0A0R1UH02_9LACO</name>
<feature type="active site" evidence="5">
    <location>
        <position position="128"/>
    </location>
</feature>
<keyword evidence="3 5" id="KW-0949">S-adenosyl-L-methionine</keyword>
<keyword evidence="1 5" id="KW-0489">Methyltransferase</keyword>
<dbReference type="PROSITE" id="PS51679">
    <property type="entry name" value="SAM_MT_C5"/>
    <property type="match status" value="1"/>
</dbReference>
<dbReference type="PANTHER" id="PTHR46098">
    <property type="entry name" value="TRNA (CYTOSINE(38)-C(5))-METHYLTRANSFERASE"/>
    <property type="match status" value="1"/>
</dbReference>
<dbReference type="PROSITE" id="PS00094">
    <property type="entry name" value="C5_MTASE_1"/>
    <property type="match status" value="1"/>
</dbReference>
<evidence type="ECO:0000256" key="1">
    <source>
        <dbReference type="ARBA" id="ARBA00022603"/>
    </source>
</evidence>
<dbReference type="EC" id="2.1.1.37" evidence="7"/>
<keyword evidence="2 5" id="KW-0808">Transferase</keyword>
<dbReference type="EMBL" id="AZFK01000002">
    <property type="protein sequence ID" value="KRL92589.1"/>
    <property type="molecule type" value="Genomic_DNA"/>
</dbReference>
<dbReference type="InterPro" id="IPR031303">
    <property type="entry name" value="C5_meth_CS"/>
</dbReference>
<dbReference type="InterPro" id="IPR050750">
    <property type="entry name" value="C5-MTase"/>
</dbReference>
<keyword evidence="4" id="KW-0680">Restriction system</keyword>
<organism evidence="8 9">
    <name type="scientific">Limosilactobacillus ingluviei DSM 15946</name>
    <dbReference type="NCBI Taxonomy" id="1423760"/>
    <lineage>
        <taxon>Bacteria</taxon>
        <taxon>Bacillati</taxon>
        <taxon>Bacillota</taxon>
        <taxon>Bacilli</taxon>
        <taxon>Lactobacillales</taxon>
        <taxon>Lactobacillaceae</taxon>
        <taxon>Limosilactobacillus</taxon>
    </lineage>
</organism>
<sequence>MLKLIETFSGIGAQAQALKNLNVDYKTVTTVDWEIGAIYAYDIIHNGKQDLTEYRHHNKESLIESVGRFNLSGDGKKALSDKALQAMSTIQLKKILAAINRTKNLVDITQVHANDLPEGDILTYSFPCQDLSAGRYWHHYTGGIDRDANNRSTLLWQIERILKEYQMLAKPMPRFLLMENVSDILSSKNIDNFREWQRFLEKMGYVNKVSTLDARNFGIPQSRVRTYMLSVRADSDAQADYIDRYLMDNDLEMIALPDEKIRNIGEFLRLDYSNPVYRQEATDSTPNYTDSRQRIFENSRILAIDDKPQKNVFARTVTTKQDRDPNSGIVEYRNIKFTPWNKHYRNLTPRECFLLMGFDEKDFDNLEAQNDVVRKGQKMLPQSKLIKLAGNSIVVPVLEEIFKQVVELNQQLG</sequence>
<dbReference type="InterPro" id="IPR001525">
    <property type="entry name" value="C5_MeTfrase"/>
</dbReference>
<accession>A0A0R1UH02</accession>
<dbReference type="GO" id="GO:0003886">
    <property type="term" value="F:DNA (cytosine-5-)-methyltransferase activity"/>
    <property type="evidence" value="ECO:0007669"/>
    <property type="project" value="UniProtKB-EC"/>
</dbReference>
<proteinExistence type="inferred from homology"/>
<evidence type="ECO:0000313" key="9">
    <source>
        <dbReference type="Proteomes" id="UP000050816"/>
    </source>
</evidence>
<evidence type="ECO:0000256" key="3">
    <source>
        <dbReference type="ARBA" id="ARBA00022691"/>
    </source>
</evidence>
<evidence type="ECO:0000256" key="4">
    <source>
        <dbReference type="ARBA" id="ARBA00022747"/>
    </source>
</evidence>
<dbReference type="AlphaFoldDB" id="A0A0R1UH02"/>
<evidence type="ECO:0000256" key="7">
    <source>
        <dbReference type="RuleBase" id="RU000417"/>
    </source>
</evidence>
<dbReference type="Proteomes" id="UP000050816">
    <property type="component" value="Unassembled WGS sequence"/>
</dbReference>
<comment type="catalytic activity">
    <reaction evidence="7">
        <text>a 2'-deoxycytidine in DNA + S-adenosyl-L-methionine = a 5-methyl-2'-deoxycytidine in DNA + S-adenosyl-L-homocysteine + H(+)</text>
        <dbReference type="Rhea" id="RHEA:13681"/>
        <dbReference type="Rhea" id="RHEA-COMP:11369"/>
        <dbReference type="Rhea" id="RHEA-COMP:11370"/>
        <dbReference type="ChEBI" id="CHEBI:15378"/>
        <dbReference type="ChEBI" id="CHEBI:57856"/>
        <dbReference type="ChEBI" id="CHEBI:59789"/>
        <dbReference type="ChEBI" id="CHEBI:85452"/>
        <dbReference type="ChEBI" id="CHEBI:85454"/>
        <dbReference type="EC" id="2.1.1.37"/>
    </reaction>
</comment>
<dbReference type="GO" id="GO:0032259">
    <property type="term" value="P:methylation"/>
    <property type="evidence" value="ECO:0007669"/>
    <property type="project" value="UniProtKB-KW"/>
</dbReference>